<dbReference type="InterPro" id="IPR041373">
    <property type="entry name" value="RT_RNaseH"/>
</dbReference>
<keyword evidence="7" id="KW-0511">Multifunctional enzyme</keyword>
<reference evidence="11" key="1">
    <citation type="journal article" date="2019" name="Sci. Rep.">
        <title>Draft genome of Tanacetum cinerariifolium, the natural source of mosquito coil.</title>
        <authorList>
            <person name="Yamashiro T."/>
            <person name="Shiraishi A."/>
            <person name="Satake H."/>
            <person name="Nakayama K."/>
        </authorList>
    </citation>
    <scope>NUCLEOTIDE SEQUENCE</scope>
</reference>
<dbReference type="CDD" id="cd01647">
    <property type="entry name" value="RT_LTR"/>
    <property type="match status" value="1"/>
</dbReference>
<protein>
    <submittedName>
        <fullName evidence="11">Retrovirus-related Pol polyprotein from transposon 17.6</fullName>
    </submittedName>
</protein>
<evidence type="ECO:0000313" key="11">
    <source>
        <dbReference type="EMBL" id="GEU53595.1"/>
    </source>
</evidence>
<dbReference type="InterPro" id="IPR050951">
    <property type="entry name" value="Retrovirus_Pol_polyprotein"/>
</dbReference>
<keyword evidence="8" id="KW-0862">Zinc</keyword>
<evidence type="ECO:0000256" key="6">
    <source>
        <dbReference type="ARBA" id="ARBA00022918"/>
    </source>
</evidence>
<dbReference type="SUPFAM" id="SSF53098">
    <property type="entry name" value="Ribonuclease H-like"/>
    <property type="match status" value="2"/>
</dbReference>
<keyword evidence="8" id="KW-0863">Zinc-finger</keyword>
<dbReference type="GO" id="GO:0003676">
    <property type="term" value="F:nucleic acid binding"/>
    <property type="evidence" value="ECO:0007669"/>
    <property type="project" value="InterPro"/>
</dbReference>
<feature type="compositionally biased region" description="Low complexity" evidence="9">
    <location>
        <begin position="1"/>
        <end position="15"/>
    </location>
</feature>
<dbReference type="GO" id="GO:0016787">
    <property type="term" value="F:hydrolase activity"/>
    <property type="evidence" value="ECO:0007669"/>
    <property type="project" value="UniProtKB-KW"/>
</dbReference>
<dbReference type="InterPro" id="IPR043128">
    <property type="entry name" value="Rev_trsase/Diguanyl_cyclase"/>
</dbReference>
<accession>A0A6L2L012</accession>
<dbReference type="Pfam" id="PF07727">
    <property type="entry name" value="RVT_2"/>
    <property type="match status" value="1"/>
</dbReference>
<dbReference type="GO" id="GO:0004519">
    <property type="term" value="F:endonuclease activity"/>
    <property type="evidence" value="ECO:0007669"/>
    <property type="project" value="UniProtKB-KW"/>
</dbReference>
<feature type="domain" description="CCHC-type" evidence="10">
    <location>
        <begin position="144"/>
        <end position="158"/>
    </location>
</feature>
<dbReference type="CDD" id="cd09274">
    <property type="entry name" value="RNase_HI_RT_Ty3"/>
    <property type="match status" value="1"/>
</dbReference>
<dbReference type="PANTHER" id="PTHR37984">
    <property type="entry name" value="PROTEIN CBG26694"/>
    <property type="match status" value="1"/>
</dbReference>
<dbReference type="EMBL" id="BKCJ010003197">
    <property type="protein sequence ID" value="GEU53595.1"/>
    <property type="molecule type" value="Genomic_DNA"/>
</dbReference>
<feature type="region of interest" description="Disordered" evidence="9">
    <location>
        <begin position="759"/>
        <end position="805"/>
    </location>
</feature>
<dbReference type="PANTHER" id="PTHR37984:SF5">
    <property type="entry name" value="PROTEIN NYNRIN-LIKE"/>
    <property type="match status" value="1"/>
</dbReference>
<dbReference type="AlphaFoldDB" id="A0A6L2L012"/>
<keyword evidence="6" id="KW-0695">RNA-directed DNA polymerase</keyword>
<dbReference type="InterPro" id="IPR056924">
    <property type="entry name" value="SH3_Tf2-1"/>
</dbReference>
<evidence type="ECO:0000256" key="5">
    <source>
        <dbReference type="ARBA" id="ARBA00022801"/>
    </source>
</evidence>
<name>A0A6L2L012_TANCI</name>
<dbReference type="Gene3D" id="3.30.420.10">
    <property type="entry name" value="Ribonuclease H-like superfamily/Ribonuclease H"/>
    <property type="match status" value="1"/>
</dbReference>
<keyword evidence="1" id="KW-0808">Transferase</keyword>
<evidence type="ECO:0000256" key="8">
    <source>
        <dbReference type="PROSITE-ProRule" id="PRU00047"/>
    </source>
</evidence>
<sequence length="1265" mass="146275">MTTRSAARATTALRGGRTGGQTGRGGDRTRGRFGDQGNGGINGQGSQVGGQATEPVTIQRAMQKAKTLTYKAVRNGSLKKNPEKRGNGGEPNRDRNARDENKRNRTGNAFATTTNLVRREYNGTIPKCVRCNLHHPPEMPCRACFKCGRPRHMAKKCRVSPRMVSANARNPNAAFKAACPRVIGERLKEKMRHLMSTKAKEQKQEEIVMVRDFPEVFPNNLSGLPPIREIEFYIELIPGAMPVAKSPYRLAPSEMEELELNKLTIKNRYPLPRIDDLFDQLQRSQYFSKIDLRSGYHQLRVHEDNIPKTAFRTRYGHFKFIVMPFDPGKTKVVKNWEAPRTPSEKCKTFDWGEEQERAFQLLKDKLCNAPILALLEGPKYFVLYCDASGLGLGCLLMQRGAVVFALKIWRHYLYGTKSVIYTDHKSLQHIFSQKELNLRQRRWIELFSDYDYEIRYHPSKANVVADALSRKERVKPNRIRAMNMTLKSSIKAKILANQEEAFDEAVIVDRLTKSAYFLPMHEDYKMDWLARLYLNEIVARHGVPISIIYDHDSRFASRKCRSSIMWAEVREGHLIGPKLVQETTEKIIQIKDRLKAFRDRVVRFGKKEKLAPRFVGPFEITKSIDPVSYRLRLPEGLNGVHDMFHVSNLKKCLADPTLQVPLYEIQVDAKWNFVEEPMEILDMELLWFKMICDLPTYEEGKSVTLYVLKMKGYVEQLERLSYVLPHDISVGLILNSLTGDFAEFVRNYNMHNMGKTIGGRIQKANKKSLNTKGKGKGKEKGKDKPVYNPKPKNPKPSAKEHKTKDDACRHCKEVENLKGNFLVYLAELIKQKKVSERRNRTLLDMVQSMMNLTTFPLSFWHYALETATCILNMVPTKKANMTPYELCKIPMEVEGFEPPQEEVVPIRRSVRTHRALDRLCLNVEVDEHSLGDLNEPNNYKAAILDLKSGKWVDVMTAEMQSMKDNQVWVDYEETFSLVVDIRAIRILIAITTFYDYEIWQMDVKTAFLNGYLNEGIYMVQLEGFVDHDHPRKNLGEPHWTAMKTILRYLRNTKDMFLVYGGNPKAELRVYYYCNAGFETEAEYISALEAAMEAVWIRKFISRLSIVPTINKPINMFCDNSSALLISNEPRIQRDKCGEDNEEHDDGIYLTRMNGIKEECLQMRSLRYFHHYHHHGDERRMVDRRRMKRKWKSDLYSCHNPFESIALVEDMSFMDIIIEKVVTNFDVFSSQVLHRVFAKVNLSFVVAHDRDVVKSYVVVDESLFHP</sequence>
<evidence type="ECO:0000259" key="10">
    <source>
        <dbReference type="PROSITE" id="PS50158"/>
    </source>
</evidence>
<dbReference type="Pfam" id="PF24626">
    <property type="entry name" value="SH3_Tf2-1"/>
    <property type="match status" value="1"/>
</dbReference>
<feature type="compositionally biased region" description="Gly residues" evidence="9">
    <location>
        <begin position="34"/>
        <end position="48"/>
    </location>
</feature>
<dbReference type="GO" id="GO:0008270">
    <property type="term" value="F:zinc ion binding"/>
    <property type="evidence" value="ECO:0007669"/>
    <property type="project" value="UniProtKB-KW"/>
</dbReference>
<feature type="compositionally biased region" description="Basic and acidic residues" evidence="9">
    <location>
        <begin position="776"/>
        <end position="785"/>
    </location>
</feature>
<dbReference type="Pfam" id="PF17917">
    <property type="entry name" value="RT_RNaseH"/>
    <property type="match status" value="1"/>
</dbReference>
<organism evidence="11">
    <name type="scientific">Tanacetum cinerariifolium</name>
    <name type="common">Dalmatian daisy</name>
    <name type="synonym">Chrysanthemum cinerariifolium</name>
    <dbReference type="NCBI Taxonomy" id="118510"/>
    <lineage>
        <taxon>Eukaryota</taxon>
        <taxon>Viridiplantae</taxon>
        <taxon>Streptophyta</taxon>
        <taxon>Embryophyta</taxon>
        <taxon>Tracheophyta</taxon>
        <taxon>Spermatophyta</taxon>
        <taxon>Magnoliopsida</taxon>
        <taxon>eudicotyledons</taxon>
        <taxon>Gunneridae</taxon>
        <taxon>Pentapetalae</taxon>
        <taxon>asterids</taxon>
        <taxon>campanulids</taxon>
        <taxon>Asterales</taxon>
        <taxon>Asteraceae</taxon>
        <taxon>Asteroideae</taxon>
        <taxon>Anthemideae</taxon>
        <taxon>Anthemidinae</taxon>
        <taxon>Tanacetum</taxon>
    </lineage>
</organism>
<dbReference type="Gene3D" id="3.10.10.10">
    <property type="entry name" value="HIV Type 1 Reverse Transcriptase, subunit A, domain 1"/>
    <property type="match status" value="1"/>
</dbReference>
<keyword evidence="3" id="KW-0540">Nuclease</keyword>
<gene>
    <name evidence="11" type="ORF">Tci_025573</name>
</gene>
<feature type="region of interest" description="Disordered" evidence="9">
    <location>
        <begin position="1"/>
        <end position="111"/>
    </location>
</feature>
<dbReference type="InterPro" id="IPR013103">
    <property type="entry name" value="RVT_2"/>
</dbReference>
<dbReference type="InterPro" id="IPR001878">
    <property type="entry name" value="Znf_CCHC"/>
</dbReference>
<keyword evidence="2" id="KW-0548">Nucleotidyltransferase</keyword>
<dbReference type="Gene3D" id="3.30.70.270">
    <property type="match status" value="2"/>
</dbReference>
<dbReference type="Pfam" id="PF17919">
    <property type="entry name" value="RT_RNaseH_2"/>
    <property type="match status" value="1"/>
</dbReference>
<keyword evidence="4" id="KW-0255">Endonuclease</keyword>
<dbReference type="PROSITE" id="PS50158">
    <property type="entry name" value="ZF_CCHC"/>
    <property type="match status" value="1"/>
</dbReference>
<feature type="compositionally biased region" description="Basic and acidic residues" evidence="9">
    <location>
        <begin position="80"/>
        <end position="103"/>
    </location>
</feature>
<comment type="caution">
    <text evidence="11">The sequence shown here is derived from an EMBL/GenBank/DDBJ whole genome shotgun (WGS) entry which is preliminary data.</text>
</comment>
<keyword evidence="8" id="KW-0479">Metal-binding</keyword>
<dbReference type="InterPro" id="IPR041577">
    <property type="entry name" value="RT_RNaseH_2"/>
</dbReference>
<proteinExistence type="predicted"/>
<evidence type="ECO:0000256" key="4">
    <source>
        <dbReference type="ARBA" id="ARBA00022759"/>
    </source>
</evidence>
<dbReference type="SUPFAM" id="SSF56672">
    <property type="entry name" value="DNA/RNA polymerases"/>
    <property type="match status" value="1"/>
</dbReference>
<evidence type="ECO:0000256" key="7">
    <source>
        <dbReference type="ARBA" id="ARBA00023268"/>
    </source>
</evidence>
<dbReference type="InterPro" id="IPR012337">
    <property type="entry name" value="RNaseH-like_sf"/>
</dbReference>
<evidence type="ECO:0000256" key="9">
    <source>
        <dbReference type="SAM" id="MobiDB-lite"/>
    </source>
</evidence>
<dbReference type="InterPro" id="IPR036397">
    <property type="entry name" value="RNaseH_sf"/>
</dbReference>
<dbReference type="GO" id="GO:0003964">
    <property type="term" value="F:RNA-directed DNA polymerase activity"/>
    <property type="evidence" value="ECO:0007669"/>
    <property type="project" value="UniProtKB-KW"/>
</dbReference>
<evidence type="ECO:0000256" key="3">
    <source>
        <dbReference type="ARBA" id="ARBA00022722"/>
    </source>
</evidence>
<keyword evidence="5" id="KW-0378">Hydrolase</keyword>
<dbReference type="SMART" id="SM00343">
    <property type="entry name" value="ZnF_C2HC"/>
    <property type="match status" value="1"/>
</dbReference>
<evidence type="ECO:0000256" key="1">
    <source>
        <dbReference type="ARBA" id="ARBA00022679"/>
    </source>
</evidence>
<dbReference type="InterPro" id="IPR043502">
    <property type="entry name" value="DNA/RNA_pol_sf"/>
</dbReference>
<evidence type="ECO:0000256" key="2">
    <source>
        <dbReference type="ARBA" id="ARBA00022695"/>
    </source>
</evidence>